<dbReference type="RefSeq" id="WP_129471305.1">
    <property type="nucleotide sequence ID" value="NZ_SAWZ01000005.1"/>
</dbReference>
<evidence type="ECO:0000313" key="2">
    <source>
        <dbReference type="Proteomes" id="UP000289784"/>
    </source>
</evidence>
<proteinExistence type="predicted"/>
<sequence>MAAVASEIFELGEHHGNAYEARILDWHNGQFTIAEIHVQGIARKRNEQGIYLSIAAAREAASARARMIIED</sequence>
<gene>
    <name evidence="1" type="ORF">EPA99_11205</name>
</gene>
<dbReference type="Proteomes" id="UP000289784">
    <property type="component" value="Unassembled WGS sequence"/>
</dbReference>
<dbReference type="AlphaFoldDB" id="A0A4Q1JUB9"/>
<dbReference type="EMBL" id="SAWZ01000005">
    <property type="protein sequence ID" value="RXR05301.1"/>
    <property type="molecule type" value="Genomic_DNA"/>
</dbReference>
<protein>
    <submittedName>
        <fullName evidence="1">Uncharacterized protein</fullName>
    </submittedName>
</protein>
<accession>A0A4Q1JUB9</accession>
<keyword evidence="2" id="KW-1185">Reference proteome</keyword>
<organism evidence="1 2">
    <name type="scientific">Pseudoxanthomonas composti</name>
    <dbReference type="NCBI Taxonomy" id="2137479"/>
    <lineage>
        <taxon>Bacteria</taxon>
        <taxon>Pseudomonadati</taxon>
        <taxon>Pseudomonadota</taxon>
        <taxon>Gammaproteobacteria</taxon>
        <taxon>Lysobacterales</taxon>
        <taxon>Lysobacteraceae</taxon>
        <taxon>Pseudoxanthomonas</taxon>
    </lineage>
</organism>
<name>A0A4Q1JUB9_9GAMM</name>
<evidence type="ECO:0000313" key="1">
    <source>
        <dbReference type="EMBL" id="RXR05301.1"/>
    </source>
</evidence>
<reference evidence="1 2" key="1">
    <citation type="submission" date="2019-01" db="EMBL/GenBank/DDBJ databases">
        <title>Pseudoxanthomonas composti sp. nov., isolated from compost.</title>
        <authorList>
            <person name="Yang G."/>
        </authorList>
    </citation>
    <scope>NUCLEOTIDE SEQUENCE [LARGE SCALE GENOMIC DNA]</scope>
    <source>
        <strain evidence="1 2">GSS15</strain>
    </source>
</reference>
<comment type="caution">
    <text evidence="1">The sequence shown here is derived from an EMBL/GenBank/DDBJ whole genome shotgun (WGS) entry which is preliminary data.</text>
</comment>